<dbReference type="PANTHER" id="PTHR35201">
    <property type="entry name" value="TERPENE SYNTHASE"/>
    <property type="match status" value="1"/>
</dbReference>
<keyword evidence="4" id="KW-0456">Lyase</keyword>
<dbReference type="Pfam" id="PF19086">
    <property type="entry name" value="Terpene_syn_C_2"/>
    <property type="match status" value="1"/>
</dbReference>
<gene>
    <name evidence="5" type="ORF">B9Z65_8309</name>
</gene>
<dbReference type="OrthoDB" id="3004402at2759"/>
<comment type="caution">
    <text evidence="5">The sequence shown here is derived from an EMBL/GenBank/DDBJ whole genome shotgun (WGS) entry which is preliminary data.</text>
</comment>
<dbReference type="InterPro" id="IPR034686">
    <property type="entry name" value="Terpene_cyclase-like_2"/>
</dbReference>
<evidence type="ECO:0000313" key="6">
    <source>
        <dbReference type="Proteomes" id="UP000243723"/>
    </source>
</evidence>
<comment type="similarity">
    <text evidence="2 4">Belongs to the terpene synthase family.</text>
</comment>
<dbReference type="GO" id="GO:0008299">
    <property type="term" value="P:isoprenoid biosynthetic process"/>
    <property type="evidence" value="ECO:0007669"/>
    <property type="project" value="UniProtKB-ARBA"/>
</dbReference>
<organism evidence="5 6">
    <name type="scientific">Elsinoe australis</name>
    <dbReference type="NCBI Taxonomy" id="40998"/>
    <lineage>
        <taxon>Eukaryota</taxon>
        <taxon>Fungi</taxon>
        <taxon>Dikarya</taxon>
        <taxon>Ascomycota</taxon>
        <taxon>Pezizomycotina</taxon>
        <taxon>Dothideomycetes</taxon>
        <taxon>Dothideomycetidae</taxon>
        <taxon>Myriangiales</taxon>
        <taxon>Elsinoaceae</taxon>
        <taxon>Elsinoe</taxon>
    </lineage>
</organism>
<evidence type="ECO:0000256" key="3">
    <source>
        <dbReference type="ARBA" id="ARBA00022842"/>
    </source>
</evidence>
<reference evidence="5 6" key="1">
    <citation type="submission" date="2017-05" db="EMBL/GenBank/DDBJ databases">
        <title>Draft genome sequence of Elsinoe australis.</title>
        <authorList>
            <person name="Cheng Q."/>
        </authorList>
    </citation>
    <scope>NUCLEOTIDE SEQUENCE [LARGE SCALE GENOMIC DNA]</scope>
    <source>
        <strain evidence="5 6">NL1</strain>
    </source>
</reference>
<evidence type="ECO:0000313" key="5">
    <source>
        <dbReference type="EMBL" id="PSK33983.1"/>
    </source>
</evidence>
<dbReference type="STRING" id="40998.A0A2P7YDD5"/>
<keyword evidence="6" id="KW-1185">Reference proteome</keyword>
<dbReference type="EC" id="4.2.3.-" evidence="4"/>
<dbReference type="GO" id="GO:0046872">
    <property type="term" value="F:metal ion binding"/>
    <property type="evidence" value="ECO:0007669"/>
    <property type="project" value="UniProtKB-KW"/>
</dbReference>
<dbReference type="InterPro" id="IPR008949">
    <property type="entry name" value="Isoprenoid_synthase_dom_sf"/>
</dbReference>
<evidence type="ECO:0000256" key="2">
    <source>
        <dbReference type="ARBA" id="ARBA00006333"/>
    </source>
</evidence>
<protein>
    <recommendedName>
        <fullName evidence="4">Terpene synthase</fullName>
        <ecNumber evidence="4">4.2.3.-</ecNumber>
    </recommendedName>
</protein>
<proteinExistence type="inferred from homology"/>
<evidence type="ECO:0000256" key="4">
    <source>
        <dbReference type="RuleBase" id="RU366034"/>
    </source>
</evidence>
<dbReference type="AlphaFoldDB" id="A0A2P7YDD5"/>
<dbReference type="EMBL" id="NHZQ01000447">
    <property type="protein sequence ID" value="PSK33983.1"/>
    <property type="molecule type" value="Genomic_DNA"/>
</dbReference>
<dbReference type="SUPFAM" id="SSF48576">
    <property type="entry name" value="Terpenoid synthases"/>
    <property type="match status" value="1"/>
</dbReference>
<dbReference type="Proteomes" id="UP000243723">
    <property type="component" value="Unassembled WGS sequence"/>
</dbReference>
<name>A0A2P7YDD5_9PEZI</name>
<accession>A0A2P7YDD5</accession>
<keyword evidence="3 4" id="KW-0460">Magnesium</keyword>
<comment type="cofactor">
    <cofactor evidence="1 4">
        <name>Mg(2+)</name>
        <dbReference type="ChEBI" id="CHEBI:18420"/>
    </cofactor>
</comment>
<keyword evidence="4" id="KW-0479">Metal-binding</keyword>
<dbReference type="Gene3D" id="1.10.600.10">
    <property type="entry name" value="Farnesyl Diphosphate Synthase"/>
    <property type="match status" value="1"/>
</dbReference>
<dbReference type="PANTHER" id="PTHR35201:SF4">
    <property type="entry name" value="BETA-PINACENE SYNTHASE-RELATED"/>
    <property type="match status" value="1"/>
</dbReference>
<dbReference type="GO" id="GO:0010333">
    <property type="term" value="F:terpene synthase activity"/>
    <property type="evidence" value="ECO:0007669"/>
    <property type="project" value="InterPro"/>
</dbReference>
<evidence type="ECO:0000256" key="1">
    <source>
        <dbReference type="ARBA" id="ARBA00001946"/>
    </source>
</evidence>
<sequence length="353" mass="40232">MAPAITEIEAPPTDTIFTPKKDVSVSTTVPSLAVQAKASLAGAVPPSKWTPMCHPRMAEVAREVDGDFIRDWGFPDAKSRQKFLDAGFSRVTCLYFPAAKDDRIHWACRLLTILFLIDDILEEMSFEDGERYNDRLMPIMRGDVLPDRTKPAEWIMYDMWEGMRACDRKLADDVLEPTFTFMRAQTDRNRSVMRNLGQYLEYREKDVGKALLSTLMCFSMGFDLTPVEKQLVRSLERNCAKQISVVNDICSWEKEVIASKSGHVEGSVLCSAVRILADETDLTIGSTKRLLWAMAREWSDHHDRLAARLEAAGCSENVRRYNKGLEYQMSGNEEWSLSTLRYLDVELDDTFEI</sequence>